<dbReference type="InterPro" id="IPR000719">
    <property type="entry name" value="Prot_kinase_dom"/>
</dbReference>
<accession>A0ABW3CFN2</accession>
<name>A0ABW3CFN2_9ACTN</name>
<feature type="non-terminal residue" evidence="9">
    <location>
        <position position="118"/>
    </location>
</feature>
<dbReference type="Proteomes" id="UP001597083">
    <property type="component" value="Unassembled WGS sequence"/>
</dbReference>
<dbReference type="PANTHER" id="PTHR43289">
    <property type="entry name" value="MITOGEN-ACTIVATED PROTEIN KINASE KINASE KINASE 20-RELATED"/>
    <property type="match status" value="1"/>
</dbReference>
<dbReference type="EMBL" id="JBHTIR010001588">
    <property type="protein sequence ID" value="MFD0852735.1"/>
    <property type="molecule type" value="Genomic_DNA"/>
</dbReference>
<reference evidence="10" key="1">
    <citation type="journal article" date="2019" name="Int. J. Syst. Evol. Microbiol.">
        <title>The Global Catalogue of Microorganisms (GCM) 10K type strain sequencing project: providing services to taxonomists for standard genome sequencing and annotation.</title>
        <authorList>
            <consortium name="The Broad Institute Genomics Platform"/>
            <consortium name="The Broad Institute Genome Sequencing Center for Infectious Disease"/>
            <person name="Wu L."/>
            <person name="Ma J."/>
        </authorList>
    </citation>
    <scope>NUCLEOTIDE SEQUENCE [LARGE SCALE GENOMIC DNA]</scope>
    <source>
        <strain evidence="10">JCM 31696</strain>
    </source>
</reference>
<organism evidence="9 10">
    <name type="scientific">Actinomadura adrarensis</name>
    <dbReference type="NCBI Taxonomy" id="1819600"/>
    <lineage>
        <taxon>Bacteria</taxon>
        <taxon>Bacillati</taxon>
        <taxon>Actinomycetota</taxon>
        <taxon>Actinomycetes</taxon>
        <taxon>Streptosporangiales</taxon>
        <taxon>Thermomonosporaceae</taxon>
        <taxon>Actinomadura</taxon>
    </lineage>
</organism>
<evidence type="ECO:0000256" key="7">
    <source>
        <dbReference type="PROSITE-ProRule" id="PRU10141"/>
    </source>
</evidence>
<keyword evidence="4 7" id="KW-0547">Nucleotide-binding</keyword>
<sequence>MIEDVPGYRVLDQVGEGGFSVVYRARQEGLDRTVALKVLSLNSVDATAMRRFQRECKITAKLSDHPNIVTVLDNGTTRSGRPYIAMEYFEHGAIADRLDREGQLPVADVLRIGVKMAG</sequence>
<evidence type="ECO:0000256" key="5">
    <source>
        <dbReference type="ARBA" id="ARBA00022777"/>
    </source>
</evidence>
<comment type="caution">
    <text evidence="9">The sequence shown here is derived from an EMBL/GenBank/DDBJ whole genome shotgun (WGS) entry which is preliminary data.</text>
</comment>
<dbReference type="PROSITE" id="PS50011">
    <property type="entry name" value="PROTEIN_KINASE_DOM"/>
    <property type="match status" value="1"/>
</dbReference>
<keyword evidence="10" id="KW-1185">Reference proteome</keyword>
<dbReference type="PANTHER" id="PTHR43289:SF6">
    <property type="entry name" value="SERINE_THREONINE-PROTEIN KINASE NEKL-3"/>
    <property type="match status" value="1"/>
</dbReference>
<evidence type="ECO:0000259" key="8">
    <source>
        <dbReference type="PROSITE" id="PS50011"/>
    </source>
</evidence>
<gene>
    <name evidence="9" type="ORF">ACFQ07_10895</name>
</gene>
<evidence type="ECO:0000256" key="1">
    <source>
        <dbReference type="ARBA" id="ARBA00012513"/>
    </source>
</evidence>
<keyword evidence="3" id="KW-0808">Transferase</keyword>
<evidence type="ECO:0000313" key="10">
    <source>
        <dbReference type="Proteomes" id="UP001597083"/>
    </source>
</evidence>
<dbReference type="InterPro" id="IPR017441">
    <property type="entry name" value="Protein_kinase_ATP_BS"/>
</dbReference>
<dbReference type="PROSITE" id="PS00107">
    <property type="entry name" value="PROTEIN_KINASE_ATP"/>
    <property type="match status" value="1"/>
</dbReference>
<feature type="domain" description="Protein kinase" evidence="8">
    <location>
        <begin position="8"/>
        <end position="118"/>
    </location>
</feature>
<feature type="binding site" evidence="7">
    <location>
        <position position="37"/>
    </location>
    <ligand>
        <name>ATP</name>
        <dbReference type="ChEBI" id="CHEBI:30616"/>
    </ligand>
</feature>
<dbReference type="Pfam" id="PF00069">
    <property type="entry name" value="Pkinase"/>
    <property type="match status" value="1"/>
</dbReference>
<proteinExistence type="predicted"/>
<keyword evidence="5 9" id="KW-0418">Kinase</keyword>
<dbReference type="SUPFAM" id="SSF56112">
    <property type="entry name" value="Protein kinase-like (PK-like)"/>
    <property type="match status" value="1"/>
</dbReference>
<dbReference type="GO" id="GO:0016301">
    <property type="term" value="F:kinase activity"/>
    <property type="evidence" value="ECO:0007669"/>
    <property type="project" value="UniProtKB-KW"/>
</dbReference>
<protein>
    <recommendedName>
        <fullName evidence="1">non-specific serine/threonine protein kinase</fullName>
        <ecNumber evidence="1">2.7.11.1</ecNumber>
    </recommendedName>
</protein>
<dbReference type="Gene3D" id="3.30.200.20">
    <property type="entry name" value="Phosphorylase Kinase, domain 1"/>
    <property type="match status" value="1"/>
</dbReference>
<evidence type="ECO:0000256" key="3">
    <source>
        <dbReference type="ARBA" id="ARBA00022679"/>
    </source>
</evidence>
<keyword evidence="2" id="KW-0723">Serine/threonine-protein kinase</keyword>
<evidence type="ECO:0000256" key="6">
    <source>
        <dbReference type="ARBA" id="ARBA00022840"/>
    </source>
</evidence>
<evidence type="ECO:0000256" key="2">
    <source>
        <dbReference type="ARBA" id="ARBA00022527"/>
    </source>
</evidence>
<dbReference type="InterPro" id="IPR011009">
    <property type="entry name" value="Kinase-like_dom_sf"/>
</dbReference>
<evidence type="ECO:0000256" key="4">
    <source>
        <dbReference type="ARBA" id="ARBA00022741"/>
    </source>
</evidence>
<keyword evidence="6 7" id="KW-0067">ATP-binding</keyword>
<dbReference type="EC" id="2.7.11.1" evidence="1"/>
<evidence type="ECO:0000313" key="9">
    <source>
        <dbReference type="EMBL" id="MFD0852735.1"/>
    </source>
</evidence>